<feature type="region of interest" description="Disordered" evidence="1">
    <location>
        <begin position="137"/>
        <end position="168"/>
    </location>
</feature>
<organism evidence="2 3">
    <name type="scientific">Linnemannia gamsii</name>
    <dbReference type="NCBI Taxonomy" id="64522"/>
    <lineage>
        <taxon>Eukaryota</taxon>
        <taxon>Fungi</taxon>
        <taxon>Fungi incertae sedis</taxon>
        <taxon>Mucoromycota</taxon>
        <taxon>Mortierellomycotina</taxon>
        <taxon>Mortierellomycetes</taxon>
        <taxon>Mortierellales</taxon>
        <taxon>Mortierellaceae</taxon>
        <taxon>Linnemannia</taxon>
    </lineage>
</organism>
<evidence type="ECO:0000313" key="2">
    <source>
        <dbReference type="EMBL" id="KAG0286975.1"/>
    </source>
</evidence>
<dbReference type="Proteomes" id="UP001194696">
    <property type="component" value="Unassembled WGS sequence"/>
</dbReference>
<feature type="non-terminal residue" evidence="2">
    <location>
        <position position="1"/>
    </location>
</feature>
<evidence type="ECO:0000256" key="1">
    <source>
        <dbReference type="SAM" id="MobiDB-lite"/>
    </source>
</evidence>
<keyword evidence="3" id="KW-1185">Reference proteome</keyword>
<protein>
    <submittedName>
        <fullName evidence="2">Uncharacterized protein</fullName>
    </submittedName>
</protein>
<comment type="caution">
    <text evidence="2">The sequence shown here is derived from an EMBL/GenBank/DDBJ whole genome shotgun (WGS) entry which is preliminary data.</text>
</comment>
<dbReference type="EMBL" id="JAAAIM010000529">
    <property type="protein sequence ID" value="KAG0286975.1"/>
    <property type="molecule type" value="Genomic_DNA"/>
</dbReference>
<reference evidence="2 3" key="1">
    <citation type="journal article" date="2020" name="Fungal Divers.">
        <title>Resolving the Mortierellaceae phylogeny through synthesis of multi-gene phylogenetics and phylogenomics.</title>
        <authorList>
            <person name="Vandepol N."/>
            <person name="Liber J."/>
            <person name="Desiro A."/>
            <person name="Na H."/>
            <person name="Kennedy M."/>
            <person name="Barry K."/>
            <person name="Grigoriev I.V."/>
            <person name="Miller A.N."/>
            <person name="O'Donnell K."/>
            <person name="Stajich J.E."/>
            <person name="Bonito G."/>
        </authorList>
    </citation>
    <scope>NUCLEOTIDE SEQUENCE [LARGE SCALE GENOMIC DNA]</scope>
    <source>
        <strain evidence="2 3">AD045</strain>
    </source>
</reference>
<feature type="compositionally biased region" description="Polar residues" evidence="1">
    <location>
        <begin position="142"/>
        <end position="151"/>
    </location>
</feature>
<name>A0ABQ7JXD6_9FUNG</name>
<sequence>VEEEPPKPVIMEAPPKPVVVPAPIPKSIPTPVSAPAPAPMVVPPISTNVETIIPDGYYGAVPRIAADESLIWVKKISTKDDYYDSEDEDELDEFGYRKDRDVSRYIVPHYKTTVHGGRDTVAARGVDNNQVEYTLADRSSAGFANSPQPQDRTMAHGEYNIQPRQSPH</sequence>
<proteinExistence type="predicted"/>
<accession>A0ABQ7JXD6</accession>
<gene>
    <name evidence="2" type="ORF">BGZ96_009027</name>
</gene>
<evidence type="ECO:0000313" key="3">
    <source>
        <dbReference type="Proteomes" id="UP001194696"/>
    </source>
</evidence>